<sequence>MLTTSSGEYNQLTIVKPVKYANHIGAAIIVIALAFIANAFWKGDIAWSYVSDNLLEHKVLSGVANTIVMTICAMLLGISLGVVAALMRMSDNVVLRTVAVGYIWLFRGTPALLQLLLWFNLALIFPTISLFGLFPIRTVDVMTPFVAALLGLGIQQGAYTAEVVRAGVLSIDKGQTEAAQSVGMTKLRAMFSIVLPQAMRVIVPPIGNETIGMVKLTSLASVIQFAEVLRSVEDVYYVNSRVIELLIVAAIWYMIIVTVLSIGQLYIERHFSRGWGRRVHAEAVADAAPIAEEQQ</sequence>
<dbReference type="PANTHER" id="PTHR30450">
    <property type="entry name" value="ABC TRANSPORTER PERMEASE"/>
    <property type="match status" value="1"/>
</dbReference>
<dbReference type="AlphaFoldDB" id="A0A7W8XS75"/>
<dbReference type="InterPro" id="IPR010065">
    <property type="entry name" value="AA_ABC_transptr_permease_3TM"/>
</dbReference>
<evidence type="ECO:0000313" key="17">
    <source>
        <dbReference type="Proteomes" id="UP000549882"/>
    </source>
</evidence>
<dbReference type="RefSeq" id="WP_183938330.1">
    <property type="nucleotide sequence ID" value="NZ_JACHBI010000006.1"/>
</dbReference>
<dbReference type="GO" id="GO:0022857">
    <property type="term" value="F:transmembrane transporter activity"/>
    <property type="evidence" value="ECO:0007669"/>
    <property type="project" value="InterPro"/>
</dbReference>
<evidence type="ECO:0000256" key="11">
    <source>
        <dbReference type="ARBA" id="ARBA00060298"/>
    </source>
</evidence>
<evidence type="ECO:0000256" key="10">
    <source>
        <dbReference type="ARBA" id="ARBA00046835"/>
    </source>
</evidence>
<evidence type="ECO:0000256" key="6">
    <source>
        <dbReference type="ARBA" id="ARBA00022970"/>
    </source>
</evidence>
<feature type="transmembrane region" description="Helical" evidence="14">
    <location>
        <begin position="245"/>
        <end position="267"/>
    </location>
</feature>
<feature type="transmembrane region" description="Helical" evidence="14">
    <location>
        <begin position="61"/>
        <end position="86"/>
    </location>
</feature>
<feature type="transmembrane region" description="Helical" evidence="14">
    <location>
        <begin position="115"/>
        <end position="134"/>
    </location>
</feature>
<feature type="domain" description="ABC transmembrane type-1" evidence="15">
    <location>
        <begin position="63"/>
        <end position="264"/>
    </location>
</feature>
<dbReference type="Proteomes" id="UP000549882">
    <property type="component" value="Unassembled WGS sequence"/>
</dbReference>
<keyword evidence="6" id="KW-0029">Amino-acid transport</keyword>
<keyword evidence="5 14" id="KW-0812">Transmembrane</keyword>
<dbReference type="GO" id="GO:0006865">
    <property type="term" value="P:amino acid transport"/>
    <property type="evidence" value="ECO:0007669"/>
    <property type="project" value="UniProtKB-KW"/>
</dbReference>
<dbReference type="Pfam" id="PF00528">
    <property type="entry name" value="BPD_transp_1"/>
    <property type="match status" value="1"/>
</dbReference>
<comment type="subunit">
    <text evidence="10">The HisPMQJ complex is composed of two ATP-binding proteins (HisP), two transmembrane proteins (HisM and HisQ) and a solute-binding protein (HisJ). The HisPMQ-ArgT complex is composed of two ATP-binding proteins (HisP), two transmembrane proteins (HisM and HisQ) and a solute-binding protein (ArgT).</text>
</comment>
<dbReference type="InterPro" id="IPR000515">
    <property type="entry name" value="MetI-like"/>
</dbReference>
<dbReference type="NCBIfam" id="TIGR01726">
    <property type="entry name" value="HEQRo_perm_3TM"/>
    <property type="match status" value="1"/>
</dbReference>
<reference evidence="16 17" key="1">
    <citation type="submission" date="2020-08" db="EMBL/GenBank/DDBJ databases">
        <title>Genomic Encyclopedia of Type Strains, Phase IV (KMG-V): Genome sequencing to study the core and pangenomes of soil and plant-associated prokaryotes.</title>
        <authorList>
            <person name="Whitman W."/>
        </authorList>
    </citation>
    <scope>NUCLEOTIDE SEQUENCE [LARGE SCALE GENOMIC DNA]</scope>
    <source>
        <strain evidence="16 17">SEMIA 4064</strain>
    </source>
</reference>
<keyword evidence="4" id="KW-1003">Cell membrane</keyword>
<evidence type="ECO:0000256" key="14">
    <source>
        <dbReference type="RuleBase" id="RU363032"/>
    </source>
</evidence>
<dbReference type="EMBL" id="JACHBI010000006">
    <property type="protein sequence ID" value="MBB5574634.1"/>
    <property type="molecule type" value="Genomic_DNA"/>
</dbReference>
<dbReference type="InterPro" id="IPR051322">
    <property type="entry name" value="AA_ABC_Transporter_Permease"/>
</dbReference>
<evidence type="ECO:0000256" key="1">
    <source>
        <dbReference type="ARBA" id="ARBA00004429"/>
    </source>
</evidence>
<comment type="subcellular location">
    <subcellularLocation>
        <location evidence="1">Cell inner membrane</location>
        <topology evidence="1">Multi-pass membrane protein</topology>
    </subcellularLocation>
    <subcellularLocation>
        <location evidence="14">Cell membrane</location>
        <topology evidence="14">Multi-pass membrane protein</topology>
    </subcellularLocation>
</comment>
<comment type="subunit">
    <text evidence="12">The complex is composed of two ATP-binding proteins (GltL), two transmembrane proteins (GltJ and GltK) and a solute-binding protein (GltI).</text>
</comment>
<evidence type="ECO:0000256" key="13">
    <source>
        <dbReference type="ARBA" id="ARBA00073645"/>
    </source>
</evidence>
<comment type="caution">
    <text evidence="16">The sequence shown here is derived from an EMBL/GenBank/DDBJ whole genome shotgun (WGS) entry which is preliminary data.</text>
</comment>
<keyword evidence="7 14" id="KW-1133">Transmembrane helix</keyword>
<dbReference type="GO" id="GO:0043190">
    <property type="term" value="C:ATP-binding cassette (ABC) transporter complex"/>
    <property type="evidence" value="ECO:0007669"/>
    <property type="project" value="InterPro"/>
</dbReference>
<dbReference type="Gene3D" id="1.10.3720.10">
    <property type="entry name" value="MetI-like"/>
    <property type="match status" value="1"/>
</dbReference>
<evidence type="ECO:0000256" key="4">
    <source>
        <dbReference type="ARBA" id="ARBA00022475"/>
    </source>
</evidence>
<dbReference type="InterPro" id="IPR035906">
    <property type="entry name" value="MetI-like_sf"/>
</dbReference>
<dbReference type="PROSITE" id="PS50928">
    <property type="entry name" value="ABC_TM1"/>
    <property type="match status" value="1"/>
</dbReference>
<evidence type="ECO:0000313" key="16">
    <source>
        <dbReference type="EMBL" id="MBB5574634.1"/>
    </source>
</evidence>
<evidence type="ECO:0000259" key="15">
    <source>
        <dbReference type="PROSITE" id="PS50928"/>
    </source>
</evidence>
<dbReference type="SUPFAM" id="SSF161098">
    <property type="entry name" value="MetI-like"/>
    <property type="match status" value="1"/>
</dbReference>
<dbReference type="CDD" id="cd06261">
    <property type="entry name" value="TM_PBP2"/>
    <property type="match status" value="1"/>
</dbReference>
<feature type="transmembrane region" description="Helical" evidence="14">
    <location>
        <begin position="93"/>
        <end position="109"/>
    </location>
</feature>
<keyword evidence="8 14" id="KW-0472">Membrane</keyword>
<evidence type="ECO:0000256" key="9">
    <source>
        <dbReference type="ARBA" id="ARBA00039779"/>
    </source>
</evidence>
<gene>
    <name evidence="16" type="ORF">GGD50_003263</name>
</gene>
<evidence type="ECO:0000256" key="12">
    <source>
        <dbReference type="ARBA" id="ARBA00062718"/>
    </source>
</evidence>
<keyword evidence="3 14" id="KW-0813">Transport</keyword>
<evidence type="ECO:0000256" key="3">
    <source>
        <dbReference type="ARBA" id="ARBA00022448"/>
    </source>
</evidence>
<protein>
    <recommendedName>
        <fullName evidence="13">Glutamate/aspartate import permease protein GltK</fullName>
    </recommendedName>
    <alternativeName>
        <fullName evidence="9">Histidine/lysine/arginine/ornithine transport system permease protein HisM</fullName>
    </alternativeName>
</protein>
<comment type="function">
    <text evidence="11">Part of the ABC transporter complex GltIJKL involved in glutamate and aspartate uptake. Probably responsible for the translocation of the substrate across the membrane.</text>
</comment>
<organism evidence="16 17">
    <name type="scientific">Rhizobium paranaense</name>
    <dbReference type="NCBI Taxonomy" id="1650438"/>
    <lineage>
        <taxon>Bacteria</taxon>
        <taxon>Pseudomonadati</taxon>
        <taxon>Pseudomonadota</taxon>
        <taxon>Alphaproteobacteria</taxon>
        <taxon>Hyphomicrobiales</taxon>
        <taxon>Rhizobiaceae</taxon>
        <taxon>Rhizobium/Agrobacterium group</taxon>
        <taxon>Rhizobium</taxon>
    </lineage>
</organism>
<dbReference type="PANTHER" id="PTHR30450:SF2">
    <property type="entry name" value="ABC TRANSPORTER PERMEASE PROTEIN"/>
    <property type="match status" value="1"/>
</dbReference>
<evidence type="ECO:0000256" key="2">
    <source>
        <dbReference type="ARBA" id="ARBA00010072"/>
    </source>
</evidence>
<dbReference type="FunFam" id="1.10.3720.10:FF:000006">
    <property type="entry name" value="Glutamate/aspartate ABC transporter, permease protein GltK"/>
    <property type="match status" value="1"/>
</dbReference>
<accession>A0A7W8XS75</accession>
<evidence type="ECO:0000256" key="5">
    <source>
        <dbReference type="ARBA" id="ARBA00022692"/>
    </source>
</evidence>
<name>A0A7W8XS75_9HYPH</name>
<comment type="similarity">
    <text evidence="2">Belongs to the binding-protein-dependent transport system permease family. HisMQ subfamily.</text>
</comment>
<feature type="transmembrane region" description="Helical" evidence="14">
    <location>
        <begin position="20"/>
        <end position="41"/>
    </location>
</feature>
<proteinExistence type="inferred from homology"/>
<evidence type="ECO:0000256" key="7">
    <source>
        <dbReference type="ARBA" id="ARBA00022989"/>
    </source>
</evidence>
<evidence type="ECO:0000256" key="8">
    <source>
        <dbReference type="ARBA" id="ARBA00023136"/>
    </source>
</evidence>
<keyword evidence="17" id="KW-1185">Reference proteome</keyword>